<dbReference type="CDD" id="cd00038">
    <property type="entry name" value="CAP_ED"/>
    <property type="match status" value="1"/>
</dbReference>
<dbReference type="InterPro" id="IPR014710">
    <property type="entry name" value="RmlC-like_jellyroll"/>
</dbReference>
<dbReference type="Pfam" id="PF00027">
    <property type="entry name" value="cNMP_binding"/>
    <property type="match status" value="1"/>
</dbReference>
<evidence type="ECO:0000313" key="6">
    <source>
        <dbReference type="EMBL" id="HEB97473.1"/>
    </source>
</evidence>
<dbReference type="Gene3D" id="2.60.120.10">
    <property type="entry name" value="Jelly Rolls"/>
    <property type="match status" value="1"/>
</dbReference>
<evidence type="ECO:0000256" key="3">
    <source>
        <dbReference type="ARBA" id="ARBA00023163"/>
    </source>
</evidence>
<dbReference type="Gene3D" id="1.10.10.10">
    <property type="entry name" value="Winged helix-like DNA-binding domain superfamily/Winged helix DNA-binding domain"/>
    <property type="match status" value="1"/>
</dbReference>
<proteinExistence type="predicted"/>
<sequence>MAFDLRDTYLFSQLDEQQLERVRGMSHRVTLEDGEALFEIGDPAKRFFMVTEGQIKLSRLSMNGNEKVIEVVSAGFTFAEALMFQERPHYPVRAVAIGSTSLLSIDSMAFLKLLRESVDTCFRLMGDMSQRLRQLIKEIDDLTLQSATGRVAGFLCGKYMNRGETRVAFDLDTPKGVLASRLSVKPETFSRILSNFSSQGLVRVKGGHIEILDPDRLREYAQSSGVCGQALGPAGK</sequence>
<dbReference type="SUPFAM" id="SSF51206">
    <property type="entry name" value="cAMP-binding domain-like"/>
    <property type="match status" value="1"/>
</dbReference>
<protein>
    <submittedName>
        <fullName evidence="6">Crp/Fnr family transcriptional regulator</fullName>
    </submittedName>
</protein>
<organism evidence="6">
    <name type="scientific">Sedimenticola thiotaurini</name>
    <dbReference type="NCBI Taxonomy" id="1543721"/>
    <lineage>
        <taxon>Bacteria</taxon>
        <taxon>Pseudomonadati</taxon>
        <taxon>Pseudomonadota</taxon>
        <taxon>Gammaproteobacteria</taxon>
        <taxon>Chromatiales</taxon>
        <taxon>Sedimenticolaceae</taxon>
        <taxon>Sedimenticola</taxon>
    </lineage>
</organism>
<dbReference type="InterPro" id="IPR018490">
    <property type="entry name" value="cNMP-bd_dom_sf"/>
</dbReference>
<dbReference type="InterPro" id="IPR036390">
    <property type="entry name" value="WH_DNA-bd_sf"/>
</dbReference>
<dbReference type="Pfam" id="PF13545">
    <property type="entry name" value="HTH_Crp_2"/>
    <property type="match status" value="1"/>
</dbReference>
<dbReference type="GO" id="GO:0005829">
    <property type="term" value="C:cytosol"/>
    <property type="evidence" value="ECO:0007669"/>
    <property type="project" value="TreeGrafter"/>
</dbReference>
<evidence type="ECO:0000259" key="4">
    <source>
        <dbReference type="PROSITE" id="PS50042"/>
    </source>
</evidence>
<feature type="domain" description="HTH crp-type" evidence="5">
    <location>
        <begin position="145"/>
        <end position="215"/>
    </location>
</feature>
<dbReference type="AlphaFoldDB" id="A0A831W6P6"/>
<dbReference type="GO" id="GO:0003677">
    <property type="term" value="F:DNA binding"/>
    <property type="evidence" value="ECO:0007669"/>
    <property type="project" value="UniProtKB-KW"/>
</dbReference>
<dbReference type="SUPFAM" id="SSF46785">
    <property type="entry name" value="Winged helix' DNA-binding domain"/>
    <property type="match status" value="1"/>
</dbReference>
<keyword evidence="3" id="KW-0804">Transcription</keyword>
<feature type="domain" description="Cyclic nucleotide-binding" evidence="4">
    <location>
        <begin position="10"/>
        <end position="131"/>
    </location>
</feature>
<name>A0A831W6P6_9GAMM</name>
<reference evidence="6" key="1">
    <citation type="journal article" date="2020" name="mSystems">
        <title>Genome- and Community-Level Interaction Insights into Carbon Utilization and Element Cycling Functions of Hydrothermarchaeota in Hydrothermal Sediment.</title>
        <authorList>
            <person name="Zhou Z."/>
            <person name="Liu Y."/>
            <person name="Xu W."/>
            <person name="Pan J."/>
            <person name="Luo Z.H."/>
            <person name="Li M."/>
        </authorList>
    </citation>
    <scope>NUCLEOTIDE SEQUENCE [LARGE SCALE GENOMIC DNA]</scope>
    <source>
        <strain evidence="6">HyVt-443</strain>
    </source>
</reference>
<dbReference type="EMBL" id="DRKP01000172">
    <property type="protein sequence ID" value="HEB97473.1"/>
    <property type="molecule type" value="Genomic_DNA"/>
</dbReference>
<dbReference type="InterPro" id="IPR012318">
    <property type="entry name" value="HTH_CRP"/>
</dbReference>
<dbReference type="SMART" id="SM00100">
    <property type="entry name" value="cNMP"/>
    <property type="match status" value="1"/>
</dbReference>
<dbReference type="SMART" id="SM00419">
    <property type="entry name" value="HTH_CRP"/>
    <property type="match status" value="1"/>
</dbReference>
<dbReference type="Proteomes" id="UP000886251">
    <property type="component" value="Unassembled WGS sequence"/>
</dbReference>
<dbReference type="PANTHER" id="PTHR24567">
    <property type="entry name" value="CRP FAMILY TRANSCRIPTIONAL REGULATORY PROTEIN"/>
    <property type="match status" value="1"/>
</dbReference>
<keyword evidence="2" id="KW-0238">DNA-binding</keyword>
<dbReference type="InterPro" id="IPR036388">
    <property type="entry name" value="WH-like_DNA-bd_sf"/>
</dbReference>
<accession>A0A831W6P6</accession>
<dbReference type="GO" id="GO:0003700">
    <property type="term" value="F:DNA-binding transcription factor activity"/>
    <property type="evidence" value="ECO:0007669"/>
    <property type="project" value="TreeGrafter"/>
</dbReference>
<dbReference type="PROSITE" id="PS50042">
    <property type="entry name" value="CNMP_BINDING_3"/>
    <property type="match status" value="1"/>
</dbReference>
<dbReference type="InterPro" id="IPR000595">
    <property type="entry name" value="cNMP-bd_dom"/>
</dbReference>
<dbReference type="PANTHER" id="PTHR24567:SF68">
    <property type="entry name" value="DNA-BINDING TRANSCRIPTIONAL DUAL REGULATOR CRP"/>
    <property type="match status" value="1"/>
</dbReference>
<gene>
    <name evidence="6" type="ORF">ENI96_13705</name>
</gene>
<dbReference type="PROSITE" id="PS51063">
    <property type="entry name" value="HTH_CRP_2"/>
    <property type="match status" value="1"/>
</dbReference>
<dbReference type="InterPro" id="IPR050397">
    <property type="entry name" value="Env_Response_Regulators"/>
</dbReference>
<keyword evidence="1" id="KW-0805">Transcription regulation</keyword>
<evidence type="ECO:0000259" key="5">
    <source>
        <dbReference type="PROSITE" id="PS51063"/>
    </source>
</evidence>
<evidence type="ECO:0000256" key="1">
    <source>
        <dbReference type="ARBA" id="ARBA00023015"/>
    </source>
</evidence>
<evidence type="ECO:0000256" key="2">
    <source>
        <dbReference type="ARBA" id="ARBA00023125"/>
    </source>
</evidence>
<comment type="caution">
    <text evidence="6">The sequence shown here is derived from an EMBL/GenBank/DDBJ whole genome shotgun (WGS) entry which is preliminary data.</text>
</comment>